<dbReference type="RefSeq" id="WP_129892107.1">
    <property type="nucleotide sequence ID" value="NZ_CP035758.1"/>
</dbReference>
<keyword evidence="4" id="KW-0547">Nucleotide-binding</keyword>
<proteinExistence type="predicted"/>
<accession>A0A4P6JZJ6</accession>
<dbReference type="SMART" id="SM00220">
    <property type="entry name" value="S_TKc"/>
    <property type="match status" value="1"/>
</dbReference>
<keyword evidence="1 3" id="KW-0853">WD repeat</keyword>
<dbReference type="KEGG" id="kbs:EPA93_35780"/>
<keyword evidence="8" id="KW-1185">Reference proteome</keyword>
<evidence type="ECO:0000256" key="1">
    <source>
        <dbReference type="ARBA" id="ARBA00022574"/>
    </source>
</evidence>
<dbReference type="OrthoDB" id="5632033at2"/>
<evidence type="ECO:0000313" key="8">
    <source>
        <dbReference type="Proteomes" id="UP000290365"/>
    </source>
</evidence>
<keyword evidence="4" id="KW-0067">ATP-binding</keyword>
<dbReference type="CDD" id="cd14014">
    <property type="entry name" value="STKc_PknB_like"/>
    <property type="match status" value="1"/>
</dbReference>
<dbReference type="Pfam" id="PF00069">
    <property type="entry name" value="Pkinase"/>
    <property type="match status" value="1"/>
</dbReference>
<sequence>MVYCESCGASNPAEAEICFACQLPLALTLDEVSAGSAALHEHGYKILQQVGTGGFGAVYKAIALQTNKPVAIKEIKLRGLSAQEMIDATDTFNREVQILSQLSHMNLPHIHDHFTDPEHWYLVMDFIEGQTLETLLQARSGILSLSDFFFIGIQLCNVLQYLHTYDPPVIFRDLKPSNIMLTPYQQVYLIDFGTARFFKRGQARDTIAFGSPGYAAPEQYGKAQTTPRSDIYSLGATLHTMLTGNDPAETPFKFTPLRRSNAALPQELEALVARMVQLLAEDRPASVDEVLGELERIEAKYVRQLYAYSGTASPLYKPPITYWTPQPVSGSGQIQIQAGQFAAPSPKRQNGRRIFLGGLLALGVSVAVLQQLPASSHSDVSYGGITDYYQAPTQVTRALYVYQQHKLRVSTVAWHPSRPLVASGSWDHTVQVWNAAGGEQLQIYRGHTEHVNKVSWSPDGQFVASASDDQTVQIWDGMTGKTLTTYKGHQASVKDLAWSPNGEFIASLDGAQIHIWNALSGTLLTTRQESSQRIDAIQWLASGAFAEACLAMCIGGRASVWGIVSNETLLDRDFSKDWGTPTLIACSPDGRYMALSGNLRNDAILVQPLNDSSADPAITYTAHGQQVTALTWSPDSQYIASASLDQSVRVWNPYTGMTNYIYQHPAAPYAVSWSNVTRSLVTGVDNSTAMIWSTIQSSRKRYKRHERPDSWPRSQPGDQTDPADTR</sequence>
<dbReference type="PROSITE" id="PS50082">
    <property type="entry name" value="WD_REPEATS_2"/>
    <property type="match status" value="4"/>
</dbReference>
<dbReference type="PROSITE" id="PS00107">
    <property type="entry name" value="PROTEIN_KINASE_ATP"/>
    <property type="match status" value="1"/>
</dbReference>
<dbReference type="GO" id="GO:0004672">
    <property type="term" value="F:protein kinase activity"/>
    <property type="evidence" value="ECO:0007669"/>
    <property type="project" value="InterPro"/>
</dbReference>
<organism evidence="7 8">
    <name type="scientific">Ktedonosporobacter rubrisoli</name>
    <dbReference type="NCBI Taxonomy" id="2509675"/>
    <lineage>
        <taxon>Bacteria</taxon>
        <taxon>Bacillati</taxon>
        <taxon>Chloroflexota</taxon>
        <taxon>Ktedonobacteria</taxon>
        <taxon>Ktedonobacterales</taxon>
        <taxon>Ktedonosporobacteraceae</taxon>
        <taxon>Ktedonosporobacter</taxon>
    </lineage>
</organism>
<gene>
    <name evidence="7" type="ORF">EPA93_35780</name>
</gene>
<dbReference type="PROSITE" id="PS50294">
    <property type="entry name" value="WD_REPEATS_REGION"/>
    <property type="match status" value="3"/>
</dbReference>
<dbReference type="EMBL" id="CP035758">
    <property type="protein sequence ID" value="QBD81045.1"/>
    <property type="molecule type" value="Genomic_DNA"/>
</dbReference>
<dbReference type="AlphaFoldDB" id="A0A4P6JZJ6"/>
<feature type="repeat" description="WD" evidence="3">
    <location>
        <begin position="620"/>
        <end position="652"/>
    </location>
</feature>
<feature type="repeat" description="WD" evidence="3">
    <location>
        <begin position="486"/>
        <end position="526"/>
    </location>
</feature>
<dbReference type="PRINTS" id="PR00320">
    <property type="entry name" value="GPROTEINBRPT"/>
</dbReference>
<evidence type="ECO:0000256" key="3">
    <source>
        <dbReference type="PROSITE-ProRule" id="PRU00221"/>
    </source>
</evidence>
<dbReference type="InterPro" id="IPR017441">
    <property type="entry name" value="Protein_kinase_ATP_BS"/>
</dbReference>
<evidence type="ECO:0000256" key="2">
    <source>
        <dbReference type="ARBA" id="ARBA00022737"/>
    </source>
</evidence>
<dbReference type="SUPFAM" id="SSF56112">
    <property type="entry name" value="Protein kinase-like (PK-like)"/>
    <property type="match status" value="1"/>
</dbReference>
<feature type="repeat" description="WD" evidence="3">
    <location>
        <begin position="402"/>
        <end position="443"/>
    </location>
</feature>
<name>A0A4P6JZJ6_KTERU</name>
<dbReference type="PANTHER" id="PTHR19879:SF9">
    <property type="entry name" value="TRANSCRIPTION INITIATION FACTOR TFIID SUBUNIT 5"/>
    <property type="match status" value="1"/>
</dbReference>
<feature type="repeat" description="WD" evidence="3">
    <location>
        <begin position="444"/>
        <end position="485"/>
    </location>
</feature>
<dbReference type="Gene3D" id="1.10.510.10">
    <property type="entry name" value="Transferase(Phosphotransferase) domain 1"/>
    <property type="match status" value="1"/>
</dbReference>
<evidence type="ECO:0000256" key="4">
    <source>
        <dbReference type="PROSITE-ProRule" id="PRU10141"/>
    </source>
</evidence>
<dbReference type="SUPFAM" id="SSF50978">
    <property type="entry name" value="WD40 repeat-like"/>
    <property type="match status" value="1"/>
</dbReference>
<dbReference type="InterPro" id="IPR020472">
    <property type="entry name" value="WD40_PAC1"/>
</dbReference>
<feature type="domain" description="Protein kinase" evidence="6">
    <location>
        <begin position="44"/>
        <end position="297"/>
    </location>
</feature>
<keyword evidence="2" id="KW-0677">Repeat</keyword>
<dbReference type="InterPro" id="IPR000719">
    <property type="entry name" value="Prot_kinase_dom"/>
</dbReference>
<evidence type="ECO:0000256" key="5">
    <source>
        <dbReference type="SAM" id="MobiDB-lite"/>
    </source>
</evidence>
<feature type="binding site" evidence="4">
    <location>
        <position position="73"/>
    </location>
    <ligand>
        <name>ATP</name>
        <dbReference type="ChEBI" id="CHEBI:30616"/>
    </ligand>
</feature>
<dbReference type="InterPro" id="IPR015943">
    <property type="entry name" value="WD40/YVTN_repeat-like_dom_sf"/>
</dbReference>
<dbReference type="SMART" id="SM00320">
    <property type="entry name" value="WD40"/>
    <property type="match status" value="5"/>
</dbReference>
<evidence type="ECO:0000313" key="7">
    <source>
        <dbReference type="EMBL" id="QBD81045.1"/>
    </source>
</evidence>
<dbReference type="GO" id="GO:0005524">
    <property type="term" value="F:ATP binding"/>
    <property type="evidence" value="ECO:0007669"/>
    <property type="project" value="UniProtKB-UniRule"/>
</dbReference>
<dbReference type="InterPro" id="IPR036322">
    <property type="entry name" value="WD40_repeat_dom_sf"/>
</dbReference>
<dbReference type="Proteomes" id="UP000290365">
    <property type="component" value="Chromosome"/>
</dbReference>
<protein>
    <recommendedName>
        <fullName evidence="6">Protein kinase domain-containing protein</fullName>
    </recommendedName>
</protein>
<dbReference type="Pfam" id="PF00400">
    <property type="entry name" value="WD40"/>
    <property type="match status" value="4"/>
</dbReference>
<dbReference type="CDD" id="cd00200">
    <property type="entry name" value="WD40"/>
    <property type="match status" value="1"/>
</dbReference>
<dbReference type="InterPro" id="IPR001680">
    <property type="entry name" value="WD40_rpt"/>
</dbReference>
<feature type="region of interest" description="Disordered" evidence="5">
    <location>
        <begin position="702"/>
        <end position="726"/>
    </location>
</feature>
<dbReference type="Gene3D" id="2.130.10.10">
    <property type="entry name" value="YVTN repeat-like/Quinoprotein amine dehydrogenase"/>
    <property type="match status" value="3"/>
</dbReference>
<reference evidence="7 8" key="1">
    <citation type="submission" date="2019-01" db="EMBL/GenBank/DDBJ databases">
        <title>Ktedonosporobacter rubrisoli SCAWS-G2.</title>
        <authorList>
            <person name="Huang Y."/>
            <person name="Yan B."/>
        </authorList>
    </citation>
    <scope>NUCLEOTIDE SEQUENCE [LARGE SCALE GENOMIC DNA]</scope>
    <source>
        <strain evidence="7 8">SCAWS-G2</strain>
    </source>
</reference>
<dbReference type="PANTHER" id="PTHR19879">
    <property type="entry name" value="TRANSCRIPTION INITIATION FACTOR TFIID"/>
    <property type="match status" value="1"/>
</dbReference>
<dbReference type="InterPro" id="IPR011009">
    <property type="entry name" value="Kinase-like_dom_sf"/>
</dbReference>
<dbReference type="PROSITE" id="PS50011">
    <property type="entry name" value="PROTEIN_KINASE_DOM"/>
    <property type="match status" value="1"/>
</dbReference>
<evidence type="ECO:0000259" key="6">
    <source>
        <dbReference type="PROSITE" id="PS50011"/>
    </source>
</evidence>
<dbReference type="Gene3D" id="3.30.200.20">
    <property type="entry name" value="Phosphorylase Kinase, domain 1"/>
    <property type="match status" value="1"/>
</dbReference>